<feature type="region of interest" description="Disordered" evidence="7">
    <location>
        <begin position="240"/>
        <end position="274"/>
    </location>
</feature>
<feature type="region of interest" description="Disordered" evidence="7">
    <location>
        <begin position="289"/>
        <end position="312"/>
    </location>
</feature>
<evidence type="ECO:0000256" key="4">
    <source>
        <dbReference type="ARBA" id="ARBA00022823"/>
    </source>
</evidence>
<comment type="cofactor">
    <cofactor evidence="1 6">
        <name>(R)-lipoate</name>
        <dbReference type="ChEBI" id="CHEBI:83088"/>
    </cofactor>
</comment>
<dbReference type="Gene3D" id="4.10.320.10">
    <property type="entry name" value="E3-binding domain"/>
    <property type="match status" value="1"/>
</dbReference>
<dbReference type="PANTHER" id="PTHR43178">
    <property type="entry name" value="DIHYDROLIPOAMIDE ACETYLTRANSFERASE COMPONENT OF PYRUVATE DEHYDROGENASE COMPLEX"/>
    <property type="match status" value="1"/>
</dbReference>
<feature type="compositionally biased region" description="Polar residues" evidence="7">
    <location>
        <begin position="241"/>
        <end position="252"/>
    </location>
</feature>
<evidence type="ECO:0000256" key="7">
    <source>
        <dbReference type="SAM" id="MobiDB-lite"/>
    </source>
</evidence>
<dbReference type="PROSITE" id="PS50968">
    <property type="entry name" value="BIOTINYL_LIPOYL"/>
    <property type="match status" value="1"/>
</dbReference>
<dbReference type="InterPro" id="IPR023213">
    <property type="entry name" value="CAT-like_dom_sf"/>
</dbReference>
<proteinExistence type="inferred from homology"/>
<dbReference type="InterPro" id="IPR004167">
    <property type="entry name" value="PSBD"/>
</dbReference>
<dbReference type="GO" id="GO:0016746">
    <property type="term" value="F:acyltransferase activity"/>
    <property type="evidence" value="ECO:0007669"/>
    <property type="project" value="UniProtKB-KW"/>
</dbReference>
<evidence type="ECO:0000256" key="6">
    <source>
        <dbReference type="RuleBase" id="RU003423"/>
    </source>
</evidence>
<feature type="domain" description="Peripheral subunit-binding (PSBD)" evidence="9">
    <location>
        <begin position="224"/>
        <end position="261"/>
    </location>
</feature>
<dbReference type="EC" id="2.3.1.-" evidence="6"/>
<dbReference type="RefSeq" id="WP_322423488.1">
    <property type="nucleotide sequence ID" value="NZ_JAXQPW010000001.1"/>
</dbReference>
<dbReference type="InterPro" id="IPR000089">
    <property type="entry name" value="Biotin_lipoyl"/>
</dbReference>
<keyword evidence="11" id="KW-1185">Reference proteome</keyword>
<feature type="compositionally biased region" description="Polar residues" evidence="7">
    <location>
        <begin position="156"/>
        <end position="165"/>
    </location>
</feature>
<dbReference type="InterPro" id="IPR050743">
    <property type="entry name" value="2-oxoacid_DH_E2_comp"/>
</dbReference>
<dbReference type="EMBL" id="JAXQPW010000001">
    <property type="protein sequence ID" value="MDZ5661133.1"/>
    <property type="molecule type" value="Genomic_DNA"/>
</dbReference>
<evidence type="ECO:0000256" key="1">
    <source>
        <dbReference type="ARBA" id="ARBA00001938"/>
    </source>
</evidence>
<keyword evidence="3 6" id="KW-0808">Transferase</keyword>
<sequence>MSEFLLPDVGEGLTEAEIVAWKVKVGDTIEINDVVVEIETAKSLVELPSPFEGTVLALLVPEGETVPVGTPIISIGAPGEEPAPAAPQTESDPYLGMAQKAGAADGAATAAAPAQVDAADIDLSNPAASGSMEGASLVGRIKADRGPMRRARRGSASPSTDAGAQTQMQVQGAFAPGGAQSDEVMPADESPVPAVDQRRAAPPAPAEALVPAAAQVEPGVVRALAKPPVRKLAKDLGVDLTTLTGSGPSGSITRDDVQGAASRGGSAGGASGGAESAAAAFSGADAPGASYGGSTQRGLSGAASGERETREPIKGVRKMMAAAMSQSAFTSPHVTEWITVDVTAAMQLVARLKKRPELRDVRVSPLLVLARAVILAMQRTPEINSVWDEAAQEVVYKHYVNLGIAAATPRGLVVPNVKDADSLSMTELAAALGELTATAREGRTQPAEMAGGTFTITNVGVFGVDAGTPIINPGESAILCFGAINKRPWVDEETGEIVVRDVTTLALSFDHRHIDGEKGSRFLADVAGILRDPGTALLF</sequence>
<dbReference type="Pfam" id="PF00198">
    <property type="entry name" value="2-oxoacid_dh"/>
    <property type="match status" value="1"/>
</dbReference>
<dbReference type="InterPro" id="IPR036625">
    <property type="entry name" value="E3-bd_dom_sf"/>
</dbReference>
<protein>
    <recommendedName>
        <fullName evidence="6">Dihydrolipoamide acetyltransferase component of pyruvate dehydrogenase complex</fullName>
        <ecNumber evidence="6">2.3.1.-</ecNumber>
    </recommendedName>
</protein>
<organism evidence="10 11">
    <name type="scientific">Nocardioides renjunii</name>
    <dbReference type="NCBI Taxonomy" id="3095075"/>
    <lineage>
        <taxon>Bacteria</taxon>
        <taxon>Bacillati</taxon>
        <taxon>Actinomycetota</taxon>
        <taxon>Actinomycetes</taxon>
        <taxon>Propionibacteriales</taxon>
        <taxon>Nocardioidaceae</taxon>
        <taxon>Nocardioides</taxon>
    </lineage>
</organism>
<evidence type="ECO:0000313" key="11">
    <source>
        <dbReference type="Proteomes" id="UP001291999"/>
    </source>
</evidence>
<dbReference type="CDD" id="cd06849">
    <property type="entry name" value="lipoyl_domain"/>
    <property type="match status" value="1"/>
</dbReference>
<dbReference type="PROSITE" id="PS51826">
    <property type="entry name" value="PSBD"/>
    <property type="match status" value="1"/>
</dbReference>
<gene>
    <name evidence="10" type="ORF">SFC79_05095</name>
</gene>
<dbReference type="Proteomes" id="UP001291999">
    <property type="component" value="Unassembled WGS sequence"/>
</dbReference>
<evidence type="ECO:0000313" key="10">
    <source>
        <dbReference type="EMBL" id="MDZ5661133.1"/>
    </source>
</evidence>
<dbReference type="InterPro" id="IPR011053">
    <property type="entry name" value="Single_hybrid_motif"/>
</dbReference>
<dbReference type="Pfam" id="PF00364">
    <property type="entry name" value="Biotin_lipoyl"/>
    <property type="match status" value="1"/>
</dbReference>
<reference evidence="10 11" key="1">
    <citation type="submission" date="2023-11" db="EMBL/GenBank/DDBJ databases">
        <title>Novel species in genus Nocardioides.</title>
        <authorList>
            <person name="Zhou H."/>
        </authorList>
    </citation>
    <scope>NUCLEOTIDE SEQUENCE [LARGE SCALE GENOMIC DNA]</scope>
    <source>
        <strain evidence="10 11">S-58</strain>
    </source>
</reference>
<name>A0ABU5K8H2_9ACTN</name>
<keyword evidence="4 6" id="KW-0450">Lipoyl</keyword>
<feature type="region of interest" description="Disordered" evidence="7">
    <location>
        <begin position="144"/>
        <end position="165"/>
    </location>
</feature>
<dbReference type="Pfam" id="PF02817">
    <property type="entry name" value="E3_binding"/>
    <property type="match status" value="1"/>
</dbReference>
<dbReference type="Gene3D" id="2.40.50.100">
    <property type="match status" value="1"/>
</dbReference>
<accession>A0ABU5K8H2</accession>
<comment type="caution">
    <text evidence="10">The sequence shown here is derived from an EMBL/GenBank/DDBJ whole genome shotgun (WGS) entry which is preliminary data.</text>
</comment>
<evidence type="ECO:0000259" key="9">
    <source>
        <dbReference type="PROSITE" id="PS51826"/>
    </source>
</evidence>
<dbReference type="SUPFAM" id="SSF51230">
    <property type="entry name" value="Single hybrid motif"/>
    <property type="match status" value="1"/>
</dbReference>
<dbReference type="PANTHER" id="PTHR43178:SF5">
    <property type="entry name" value="LIPOAMIDE ACYLTRANSFERASE COMPONENT OF BRANCHED-CHAIN ALPHA-KETO ACID DEHYDROGENASE COMPLEX, MITOCHONDRIAL"/>
    <property type="match status" value="1"/>
</dbReference>
<evidence type="ECO:0000256" key="2">
    <source>
        <dbReference type="ARBA" id="ARBA00007317"/>
    </source>
</evidence>
<evidence type="ECO:0000256" key="3">
    <source>
        <dbReference type="ARBA" id="ARBA00022679"/>
    </source>
</evidence>
<dbReference type="SUPFAM" id="SSF52777">
    <property type="entry name" value="CoA-dependent acyltransferases"/>
    <property type="match status" value="1"/>
</dbReference>
<keyword evidence="5 6" id="KW-0012">Acyltransferase</keyword>
<dbReference type="SUPFAM" id="SSF47005">
    <property type="entry name" value="Peripheral subunit-binding domain of 2-oxo acid dehydrogenase complex"/>
    <property type="match status" value="1"/>
</dbReference>
<feature type="domain" description="Lipoyl-binding" evidence="8">
    <location>
        <begin position="1"/>
        <end position="76"/>
    </location>
</feature>
<comment type="similarity">
    <text evidence="2 6">Belongs to the 2-oxoacid dehydrogenase family.</text>
</comment>
<dbReference type="InterPro" id="IPR001078">
    <property type="entry name" value="2-oxoacid_DH_actylTfrase"/>
</dbReference>
<dbReference type="Gene3D" id="3.30.559.10">
    <property type="entry name" value="Chloramphenicol acetyltransferase-like domain"/>
    <property type="match status" value="1"/>
</dbReference>
<evidence type="ECO:0000259" key="8">
    <source>
        <dbReference type="PROSITE" id="PS50968"/>
    </source>
</evidence>
<evidence type="ECO:0000256" key="5">
    <source>
        <dbReference type="ARBA" id="ARBA00023315"/>
    </source>
</evidence>